<accession>A0A831LV91</accession>
<comment type="caution">
    <text evidence="2">The sequence shown here is derived from an EMBL/GenBank/DDBJ whole genome shotgun (WGS) entry which is preliminary data.</text>
</comment>
<dbReference type="InterPro" id="IPR013373">
    <property type="entry name" value="Flagellin/pilin_N_arc"/>
</dbReference>
<evidence type="ECO:0000256" key="1">
    <source>
        <dbReference type="SAM" id="Phobius"/>
    </source>
</evidence>
<name>A0A831LV91_9EURY</name>
<evidence type="ECO:0008006" key="3">
    <source>
        <dbReference type="Google" id="ProtNLM"/>
    </source>
</evidence>
<keyword evidence="1" id="KW-1133">Transmembrane helix</keyword>
<protein>
    <recommendedName>
        <fullName evidence="3">Type IV pilin</fullName>
    </recommendedName>
</protein>
<sequence>MDGSDHSDEAVSSLQANLLLVAITMILAALVLLMLNLSSLYLDMGREPCIFEIDSINHLDEDGQTLKYDSRVTLRYNSTPVSPDIHDPVYLMREYLRCREDNADRTAWYKKDDLSAQFYKNGEPLPARIPTMEAHEFISTHHYGIQYITGTGSLWCPGGRITIDFTDGTFRPGDVVRVEIYSNTDGRLISADTYVA</sequence>
<reference evidence="2" key="1">
    <citation type="journal article" date="2020" name="mSystems">
        <title>Genome- and Community-Level Interaction Insights into Carbon Utilization and Element Cycling Functions of Hydrothermarchaeota in Hydrothermal Sediment.</title>
        <authorList>
            <person name="Zhou Z."/>
            <person name="Liu Y."/>
            <person name="Xu W."/>
            <person name="Pan J."/>
            <person name="Luo Z.H."/>
            <person name="Li M."/>
        </authorList>
    </citation>
    <scope>NUCLEOTIDE SEQUENCE</scope>
    <source>
        <strain evidence="2">SpSt-1183</strain>
    </source>
</reference>
<feature type="transmembrane region" description="Helical" evidence="1">
    <location>
        <begin position="16"/>
        <end position="37"/>
    </location>
</feature>
<keyword evidence="1" id="KW-0472">Membrane</keyword>
<gene>
    <name evidence="2" type="ORF">ENN52_02810</name>
</gene>
<proteinExistence type="predicted"/>
<dbReference type="AlphaFoldDB" id="A0A831LV91"/>
<evidence type="ECO:0000313" key="2">
    <source>
        <dbReference type="EMBL" id="HDS63059.1"/>
    </source>
</evidence>
<dbReference type="NCBIfam" id="TIGR02537">
    <property type="entry name" value="arch_flag_Nterm"/>
    <property type="match status" value="1"/>
</dbReference>
<dbReference type="EMBL" id="DSBY01000118">
    <property type="protein sequence ID" value="HDS63059.1"/>
    <property type="molecule type" value="Genomic_DNA"/>
</dbReference>
<keyword evidence="1" id="KW-0812">Transmembrane</keyword>
<dbReference type="Proteomes" id="UP000885648">
    <property type="component" value="Unassembled WGS sequence"/>
</dbReference>
<organism evidence="2">
    <name type="scientific">Methanofollis liminatans</name>
    <dbReference type="NCBI Taxonomy" id="2201"/>
    <lineage>
        <taxon>Archaea</taxon>
        <taxon>Methanobacteriati</taxon>
        <taxon>Methanobacteriota</taxon>
        <taxon>Stenosarchaea group</taxon>
        <taxon>Methanomicrobia</taxon>
        <taxon>Methanomicrobiales</taxon>
        <taxon>Methanomicrobiaceae</taxon>
        <taxon>Methanofollis</taxon>
    </lineage>
</organism>